<feature type="region of interest" description="Disordered" evidence="8">
    <location>
        <begin position="134"/>
        <end position="159"/>
    </location>
</feature>
<feature type="region of interest" description="Disordered" evidence="8">
    <location>
        <begin position="329"/>
        <end position="403"/>
    </location>
</feature>
<dbReference type="AlphaFoldDB" id="A0A286US14"/>
<proteinExistence type="inferred from homology"/>
<dbReference type="InParanoid" id="A0A286US14"/>
<evidence type="ECO:0000313" key="11">
    <source>
        <dbReference type="Proteomes" id="UP000217199"/>
    </source>
</evidence>
<dbReference type="GO" id="GO:0005634">
    <property type="term" value="C:nucleus"/>
    <property type="evidence" value="ECO:0007669"/>
    <property type="project" value="UniProtKB-SubCell"/>
</dbReference>
<feature type="domain" description="Inner centromere protein ARK-binding" evidence="9">
    <location>
        <begin position="1127"/>
        <end position="1147"/>
    </location>
</feature>
<sequence>MAEANSARQGVMTWVSAIRTTMANDPGRQILEDQIQNDGFMFLEDYLDNILSGPRHDPIIELVKTPGRKRDVPRKTRAATAAANKAKSIITMDLDDEELDKENAAPIANSTPFSAFHKALLQSKDVTRSNLQFTSDTESVTTKTSKKKATSKSKTVAISDSTPEHIISPTEEEVKEDVATLTREPTSEVLYSREVGPLEGATSHVTHLNPGVHPTHSELSIIEEGDEAAERSRHSLLNSQGRGELDKQGQIRLSSSSSKSARPTKTLPNIDMMAVMDIDDFTQTTNFTIASASVETTRSPDDPIQATKLELESPADNVQSPIEGLRQDYESAGTKPSAPIDSPSEPLHREATTETMGRKPGHPQFPTLGPPSPLRKSVRVPREPSLAGTHTAQAPKSMASRSSWLVKAREAKALEENAKKANMVSIAQIPTHNPFGNKRKSGEMLGHGRSEPLGLLSDDLGDPGRTQKMSKVAETSPILPMLKGQDKNIFGRLRTQDEDMIPVVDHDMYDEDKDEGPDGMIIKLKKTVAGFRAVKSSGKSLGGAAATALAEARAAAEAKVAERNAAEGRVVLGPGPTSQSSRELDKQRVPIFVPPPLDKEHPQSQKLGELKKRTSMSDLAKGHELGAFRLGGERERVFQPPNSKNNSTAPTDGKETAKTTLPNKVPTSPTRTRPPVFTNPDALKRPFPTYVPPPVSQVFTKVEAQPVAPSRAPQPLSAHSTIYSTQSAFGDPIFDHDIPHWVPSTQDTDFSDNENPFSNNLKAQGTRASGADTSGDESWHLDEKFGETWTPIAGMKDDSMTWSTAPTRSTRSGGRNSLAVSHPASGAKQSIEIKSTETVDMPIHEDQPMEDVLPTDEEEDMDIEEGVTNVRLVETPSQPDAVQAQLGGQAGGFFSSATRLVSSVLGSTKKVKEPVKSIQLAAAAAKKQQEEADKKANRLKEMEARRQQVAQKKADEDKAREEKRVKDEEERRRREKEKEDATEKRALKQPGKKVEEDQTKKRFVAEPEKKAEPKVEPKKLLSKDKKDVPASKLGKIASANSSTSQLAIPTKLTKQSSTTSLTQPSTSKPALPIANDPKHGQTVKSKIKIKDKVPAQNAQMQARYQAQLEDNQTMPLPNLLNCRILTSTVDPDDIFGAIKPLKMEELFKTRTSRFRARTSSANWAGTDELTAHEEREYARRMGYKK</sequence>
<feature type="compositionally biased region" description="Low complexity" evidence="8">
    <location>
        <begin position="1049"/>
        <end position="1069"/>
    </location>
</feature>
<feature type="compositionally biased region" description="Basic and acidic residues" evidence="8">
    <location>
        <begin position="927"/>
        <end position="1029"/>
    </location>
</feature>
<feature type="region of interest" description="Disordered" evidence="8">
    <location>
        <begin position="925"/>
        <end position="1083"/>
    </location>
</feature>
<dbReference type="InterPro" id="IPR005635">
    <property type="entry name" value="Inner_centromere_prot_ARK-bd"/>
</dbReference>
<evidence type="ECO:0000256" key="1">
    <source>
        <dbReference type="ARBA" id="ARBA00004123"/>
    </source>
</evidence>
<evidence type="ECO:0000259" key="9">
    <source>
        <dbReference type="Pfam" id="PF03941"/>
    </source>
</evidence>
<evidence type="ECO:0000256" key="3">
    <source>
        <dbReference type="ARBA" id="ARBA00010042"/>
    </source>
</evidence>
<keyword evidence="6" id="KW-0206">Cytoskeleton</keyword>
<name>A0A286US14_9AGAM</name>
<feature type="compositionally biased region" description="Basic and acidic residues" evidence="8">
    <location>
        <begin position="440"/>
        <end position="450"/>
    </location>
</feature>
<feature type="region of interest" description="Disordered" evidence="8">
    <location>
        <begin position="743"/>
        <end position="779"/>
    </location>
</feature>
<feature type="region of interest" description="Disordered" evidence="8">
    <location>
        <begin position="634"/>
        <end position="685"/>
    </location>
</feature>
<protein>
    <submittedName>
        <fullName evidence="10">Tat-binding 7</fullName>
    </submittedName>
</protein>
<reference evidence="10 11" key="1">
    <citation type="journal article" date="2017" name="Mol. Ecol.">
        <title>Comparative and population genomic landscape of Phellinus noxius: A hypervariable fungus causing root rot in trees.</title>
        <authorList>
            <person name="Chung C.L."/>
            <person name="Lee T.J."/>
            <person name="Akiba M."/>
            <person name="Lee H.H."/>
            <person name="Kuo T.H."/>
            <person name="Liu D."/>
            <person name="Ke H.M."/>
            <person name="Yokoi T."/>
            <person name="Roa M.B."/>
            <person name="Lu M.J."/>
            <person name="Chang Y.Y."/>
            <person name="Ann P.J."/>
            <person name="Tsai J.N."/>
            <person name="Chen C.Y."/>
            <person name="Tzean S.S."/>
            <person name="Ota Y."/>
            <person name="Hattori T."/>
            <person name="Sahashi N."/>
            <person name="Liou R.F."/>
            <person name="Kikuchi T."/>
            <person name="Tsai I.J."/>
        </authorList>
    </citation>
    <scope>NUCLEOTIDE SEQUENCE [LARGE SCALE GENOMIC DNA]</scope>
    <source>
        <strain evidence="10 11">FFPRI411160</strain>
    </source>
</reference>
<evidence type="ECO:0000256" key="7">
    <source>
        <dbReference type="ARBA" id="ARBA00023242"/>
    </source>
</evidence>
<organism evidence="10 11">
    <name type="scientific">Pyrrhoderma noxium</name>
    <dbReference type="NCBI Taxonomy" id="2282107"/>
    <lineage>
        <taxon>Eukaryota</taxon>
        <taxon>Fungi</taxon>
        <taxon>Dikarya</taxon>
        <taxon>Basidiomycota</taxon>
        <taxon>Agaricomycotina</taxon>
        <taxon>Agaricomycetes</taxon>
        <taxon>Hymenochaetales</taxon>
        <taxon>Hymenochaetaceae</taxon>
        <taxon>Pyrrhoderma</taxon>
    </lineage>
</organism>
<comment type="subcellular location">
    <subcellularLocation>
        <location evidence="2">Cytoplasm</location>
        <location evidence="2">Cytoskeleton</location>
        <location evidence="2">Spindle</location>
    </subcellularLocation>
    <subcellularLocation>
        <location evidence="1">Nucleus</location>
    </subcellularLocation>
</comment>
<evidence type="ECO:0000256" key="6">
    <source>
        <dbReference type="ARBA" id="ARBA00023212"/>
    </source>
</evidence>
<feature type="compositionally biased region" description="Polar residues" evidence="8">
    <location>
        <begin position="1038"/>
        <end position="1047"/>
    </location>
</feature>
<dbReference type="GO" id="GO:0005819">
    <property type="term" value="C:spindle"/>
    <property type="evidence" value="ECO:0007669"/>
    <property type="project" value="UniProtKB-SubCell"/>
</dbReference>
<feature type="region of interest" description="Disordered" evidence="8">
    <location>
        <begin position="791"/>
        <end position="829"/>
    </location>
</feature>
<dbReference type="OrthoDB" id="6123at2759"/>
<feature type="compositionally biased region" description="Polar residues" evidence="8">
    <location>
        <begin position="388"/>
        <end position="403"/>
    </location>
</feature>
<feature type="compositionally biased region" description="Polar residues" evidence="8">
    <location>
        <begin position="743"/>
        <end position="767"/>
    </location>
</feature>
<feature type="region of interest" description="Disordered" evidence="8">
    <location>
        <begin position="429"/>
        <end position="480"/>
    </location>
</feature>
<feature type="compositionally biased region" description="Basic and acidic residues" evidence="8">
    <location>
        <begin position="597"/>
        <end position="612"/>
    </location>
</feature>
<feature type="compositionally biased region" description="Low complexity" evidence="8">
    <location>
        <begin position="665"/>
        <end position="678"/>
    </location>
</feature>
<comment type="similarity">
    <text evidence="3">Belongs to the INCENP family.</text>
</comment>
<feature type="compositionally biased region" description="Polar residues" evidence="8">
    <location>
        <begin position="800"/>
        <end position="819"/>
    </location>
</feature>
<evidence type="ECO:0000256" key="8">
    <source>
        <dbReference type="SAM" id="MobiDB-lite"/>
    </source>
</evidence>
<keyword evidence="5" id="KW-0159">Chromosome partition</keyword>
<evidence type="ECO:0000256" key="4">
    <source>
        <dbReference type="ARBA" id="ARBA00022490"/>
    </source>
</evidence>
<feature type="compositionally biased region" description="Low complexity" evidence="8">
    <location>
        <begin position="134"/>
        <end position="143"/>
    </location>
</feature>
<dbReference type="GO" id="GO:0007059">
    <property type="term" value="P:chromosome segregation"/>
    <property type="evidence" value="ECO:0007669"/>
    <property type="project" value="UniProtKB-KW"/>
</dbReference>
<comment type="caution">
    <text evidence="10">The sequence shown here is derived from an EMBL/GenBank/DDBJ whole genome shotgun (WGS) entry which is preliminary data.</text>
</comment>
<keyword evidence="4" id="KW-0963">Cytoplasm</keyword>
<dbReference type="STRING" id="2282107.A0A286US14"/>
<dbReference type="PANTHER" id="PTHR13142">
    <property type="entry name" value="INNER CENTROMERE PROTEIN"/>
    <property type="match status" value="1"/>
</dbReference>
<dbReference type="PANTHER" id="PTHR13142:SF1">
    <property type="entry name" value="INNER CENTROMERE PROTEIN"/>
    <property type="match status" value="1"/>
</dbReference>
<feature type="region of interest" description="Disordered" evidence="8">
    <location>
        <begin position="569"/>
        <end position="616"/>
    </location>
</feature>
<accession>A0A286US14</accession>
<keyword evidence="11" id="KW-1185">Reference proteome</keyword>
<evidence type="ECO:0000256" key="2">
    <source>
        <dbReference type="ARBA" id="ARBA00004186"/>
    </source>
</evidence>
<feature type="compositionally biased region" description="Polar residues" evidence="8">
    <location>
        <begin position="640"/>
        <end position="650"/>
    </location>
</feature>
<evidence type="ECO:0000256" key="5">
    <source>
        <dbReference type="ARBA" id="ARBA00022829"/>
    </source>
</evidence>
<evidence type="ECO:0000313" key="10">
    <source>
        <dbReference type="EMBL" id="PAV22361.1"/>
    </source>
</evidence>
<keyword evidence="7" id="KW-0539">Nucleus</keyword>
<dbReference type="Pfam" id="PF03941">
    <property type="entry name" value="INCENP_ARK-bind"/>
    <property type="match status" value="1"/>
</dbReference>
<feature type="region of interest" description="Disordered" evidence="8">
    <location>
        <begin position="238"/>
        <end position="268"/>
    </location>
</feature>
<gene>
    <name evidence="10" type="ORF">PNOK_0231800</name>
</gene>
<dbReference type="EMBL" id="NBII01000002">
    <property type="protein sequence ID" value="PAV22361.1"/>
    <property type="molecule type" value="Genomic_DNA"/>
</dbReference>
<dbReference type="Proteomes" id="UP000217199">
    <property type="component" value="Unassembled WGS sequence"/>
</dbReference>